<comment type="caution">
    <text evidence="2">The sequence shown here is derived from an EMBL/GenBank/DDBJ whole genome shotgun (WGS) entry which is preliminary data.</text>
</comment>
<dbReference type="Proteomes" id="UP000030106">
    <property type="component" value="Unassembled WGS sequence"/>
</dbReference>
<reference evidence="2 3" key="1">
    <citation type="submission" date="2012-10" db="EMBL/GenBank/DDBJ databases">
        <title>Genome sequencing and analysis of entomopathogenic fungi Beauveria bassiana D1-5.</title>
        <authorList>
            <person name="Li Q."/>
            <person name="Wang L."/>
            <person name="Zhang Z."/>
            <person name="Wang Q."/>
            <person name="Ren J."/>
            <person name="Wang M."/>
            <person name="Xu W."/>
            <person name="Wang J."/>
            <person name="Lu Y."/>
            <person name="Du Q."/>
            <person name="Sun Z."/>
        </authorList>
    </citation>
    <scope>NUCLEOTIDE SEQUENCE [LARGE SCALE GENOMIC DNA]</scope>
    <source>
        <strain evidence="2 3">D1-5</strain>
    </source>
</reference>
<dbReference type="HOGENOM" id="CLU_625540_0_0_1"/>
<organism evidence="2 3">
    <name type="scientific">Beauveria bassiana D1-5</name>
    <dbReference type="NCBI Taxonomy" id="1245745"/>
    <lineage>
        <taxon>Eukaryota</taxon>
        <taxon>Fungi</taxon>
        <taxon>Dikarya</taxon>
        <taxon>Ascomycota</taxon>
        <taxon>Pezizomycotina</taxon>
        <taxon>Sordariomycetes</taxon>
        <taxon>Hypocreomycetidae</taxon>
        <taxon>Hypocreales</taxon>
        <taxon>Cordycipitaceae</taxon>
        <taxon>Beauveria</taxon>
    </lineage>
</organism>
<dbReference type="STRING" id="1245745.A0A0A2VLX9"/>
<evidence type="ECO:0000313" key="2">
    <source>
        <dbReference type="EMBL" id="KGQ08608.1"/>
    </source>
</evidence>
<dbReference type="OrthoDB" id="4814848at2759"/>
<dbReference type="AlphaFoldDB" id="A0A0A2VLX9"/>
<gene>
    <name evidence="2" type="ORF">BBAD15_g6047</name>
</gene>
<feature type="region of interest" description="Disordered" evidence="1">
    <location>
        <begin position="423"/>
        <end position="442"/>
    </location>
</feature>
<dbReference type="eggNOG" id="ENOG502SYDX">
    <property type="taxonomic scope" value="Eukaryota"/>
</dbReference>
<accession>A0A0A2VLX9</accession>
<name>A0A0A2VLX9_BEABA</name>
<feature type="region of interest" description="Disordered" evidence="1">
    <location>
        <begin position="1"/>
        <end position="20"/>
    </location>
</feature>
<evidence type="ECO:0000313" key="3">
    <source>
        <dbReference type="Proteomes" id="UP000030106"/>
    </source>
</evidence>
<sequence length="442" mass="48549">MGGFAASGGAPTQGSLDQPSEFQEDILWDLEYDYYSISSDSGPSINFNGGDGDLTMAFSEPSIKNEAGFDEFSLDGRFWPGYTRIPGLTLLAQNSHLPISDPSQRPATSHEVSSSCSLYQSENSVFEAPTPPINYTTLNTDTRAYHSPTSDVFSITLPQAPFATVVAPLPTSPVRCKRESSSVSSTSTVDGGGRITKPKQRVIKHHPNGGKAPTTPHQQKLRSLIDASATGVYQAHIASAEAAAADQAELMRMFRLAPKLCTNPSSDSTFPVRDADKREYVRNMYDAIWDWSDYVEMGKTLGSASISASQPVPSRAEQQKKVLSNPLNDYVVEQLCWRLLNFAENAQQGIPTVDFWSGADGAWESYATFGDRVAAIGDSLRSSKQLVKSLLTAGDRWCARIANNPRGEYTHKVNNMKVNQRKNERLREATSARRKKEEEEEE</sequence>
<feature type="region of interest" description="Disordered" evidence="1">
    <location>
        <begin position="173"/>
        <end position="195"/>
    </location>
</feature>
<protein>
    <submittedName>
        <fullName evidence="2">Uncharacterized protein</fullName>
    </submittedName>
</protein>
<dbReference type="EMBL" id="ANFO01000564">
    <property type="protein sequence ID" value="KGQ08608.1"/>
    <property type="molecule type" value="Genomic_DNA"/>
</dbReference>
<feature type="compositionally biased region" description="Polar residues" evidence="1">
    <location>
        <begin position="10"/>
        <end position="20"/>
    </location>
</feature>
<proteinExistence type="predicted"/>
<evidence type="ECO:0000256" key="1">
    <source>
        <dbReference type="SAM" id="MobiDB-lite"/>
    </source>
</evidence>